<evidence type="ECO:0000256" key="1">
    <source>
        <dbReference type="SAM" id="SignalP"/>
    </source>
</evidence>
<keyword evidence="1" id="KW-0732">Signal</keyword>
<evidence type="ECO:0008006" key="4">
    <source>
        <dbReference type="Google" id="ProtNLM"/>
    </source>
</evidence>
<gene>
    <name evidence="2" type="ORF">EQY75_08370</name>
</gene>
<dbReference type="AlphaFoldDB" id="A0A411EA64"/>
<keyword evidence="3" id="KW-1185">Reference proteome</keyword>
<evidence type="ECO:0000313" key="2">
    <source>
        <dbReference type="EMBL" id="QBA64538.1"/>
    </source>
</evidence>
<evidence type="ECO:0000313" key="3">
    <source>
        <dbReference type="Proteomes" id="UP000290889"/>
    </source>
</evidence>
<dbReference type="Proteomes" id="UP000290889">
    <property type="component" value="Chromosome"/>
</dbReference>
<dbReference type="PROSITE" id="PS51257">
    <property type="entry name" value="PROKAR_LIPOPROTEIN"/>
    <property type="match status" value="1"/>
</dbReference>
<feature type="signal peptide" evidence="1">
    <location>
        <begin position="1"/>
        <end position="21"/>
    </location>
</feature>
<organism evidence="2 3">
    <name type="scientific">Muriicola soli</name>
    <dbReference type="NCBI Taxonomy" id="2507538"/>
    <lineage>
        <taxon>Bacteria</taxon>
        <taxon>Pseudomonadati</taxon>
        <taxon>Bacteroidota</taxon>
        <taxon>Flavobacteriia</taxon>
        <taxon>Flavobacteriales</taxon>
        <taxon>Flavobacteriaceae</taxon>
        <taxon>Muriicola</taxon>
    </lineage>
</organism>
<name>A0A411EA64_9FLAO</name>
<proteinExistence type="predicted"/>
<reference evidence="2 3" key="1">
    <citation type="submission" date="2019-01" db="EMBL/GenBank/DDBJ databases">
        <title>Muriicola soli sp. nov., isolated from soil.</title>
        <authorList>
            <person name="Kang H.J."/>
            <person name="Kim S.B."/>
        </authorList>
    </citation>
    <scope>NUCLEOTIDE SEQUENCE [LARGE SCALE GENOMIC DNA]</scope>
    <source>
        <strain evidence="2 3">MMS17-SY002</strain>
    </source>
</reference>
<sequence>MKKLVLCLTLLLLASCGSENKQSESTEFVLDFSDQKNYVYSYTLSSLSETQRNGDESPNKVKSETNGDLNIEVKKNNVADLSLNNHKTILTTFDKNGVKNDMVTNTAQTIVIQNLNQKGRFENNPKDMMFELIFALPISELKIGETEKIPMQIPYDIDGSKYFVKGFNEIEYTGKKMIDGMECAVLNGQIDISELDIPEELASSHEITSKGKGTYYYNLKDQYFVSAEISINMSMSMSLKTDDPENAPFTNSQNSNQLKIRLKEIVE</sequence>
<dbReference type="OrthoDB" id="2582440at2"/>
<dbReference type="KEGG" id="mur:EQY75_08370"/>
<accession>A0A411EA64</accession>
<feature type="chain" id="PRO_5019527461" description="Lipoprotein" evidence="1">
    <location>
        <begin position="22"/>
        <end position="267"/>
    </location>
</feature>
<protein>
    <recommendedName>
        <fullName evidence="4">Lipoprotein</fullName>
    </recommendedName>
</protein>
<dbReference type="RefSeq" id="WP_129604855.1">
    <property type="nucleotide sequence ID" value="NZ_CP035544.1"/>
</dbReference>
<dbReference type="EMBL" id="CP035544">
    <property type="protein sequence ID" value="QBA64538.1"/>
    <property type="molecule type" value="Genomic_DNA"/>
</dbReference>